<dbReference type="Pfam" id="PF01022">
    <property type="entry name" value="HTH_5"/>
    <property type="match status" value="1"/>
</dbReference>
<sequence length="121" mass="13655">MEKTLKQIKALSDGNRLRVVMALSAHDELCVCQITELLQVSTPTVSRHMSVLQNAGLVESRKDARWVHYRLSENFPEALLNWAKSSVAGSRIILKDKQALETILSFPPDELCKARKQRPTV</sequence>
<dbReference type="InterPro" id="IPR051081">
    <property type="entry name" value="HTH_MetalResp_TranReg"/>
</dbReference>
<evidence type="ECO:0000256" key="1">
    <source>
        <dbReference type="ARBA" id="ARBA00023015"/>
    </source>
</evidence>
<dbReference type="PANTHER" id="PTHR33154">
    <property type="entry name" value="TRANSCRIPTIONAL REGULATOR, ARSR FAMILY"/>
    <property type="match status" value="1"/>
</dbReference>
<feature type="domain" description="HTH arsR-type" evidence="4">
    <location>
        <begin position="1"/>
        <end position="91"/>
    </location>
</feature>
<protein>
    <submittedName>
        <fullName evidence="5">ArsR family transcriptional regulator</fullName>
    </submittedName>
</protein>
<dbReference type="RefSeq" id="WP_181550581.1">
    <property type="nucleotide sequence ID" value="NZ_JACDUS010000003.1"/>
</dbReference>
<dbReference type="PANTHER" id="PTHR33154:SF33">
    <property type="entry name" value="TRANSCRIPTIONAL REPRESSOR SDPR"/>
    <property type="match status" value="1"/>
</dbReference>
<evidence type="ECO:0000313" key="6">
    <source>
        <dbReference type="Proteomes" id="UP000525298"/>
    </source>
</evidence>
<organism evidence="5 6">
    <name type="scientific">Desulfosalsimonas propionicica</name>
    <dbReference type="NCBI Taxonomy" id="332175"/>
    <lineage>
        <taxon>Bacteria</taxon>
        <taxon>Pseudomonadati</taxon>
        <taxon>Thermodesulfobacteriota</taxon>
        <taxon>Desulfobacteria</taxon>
        <taxon>Desulfobacterales</taxon>
        <taxon>Desulfosalsimonadaceae</taxon>
        <taxon>Desulfosalsimonas</taxon>
    </lineage>
</organism>
<dbReference type="Gene3D" id="1.10.10.10">
    <property type="entry name" value="Winged helix-like DNA-binding domain superfamily/Winged helix DNA-binding domain"/>
    <property type="match status" value="1"/>
</dbReference>
<proteinExistence type="predicted"/>
<dbReference type="InterPro" id="IPR036388">
    <property type="entry name" value="WH-like_DNA-bd_sf"/>
</dbReference>
<dbReference type="InterPro" id="IPR011991">
    <property type="entry name" value="ArsR-like_HTH"/>
</dbReference>
<dbReference type="GO" id="GO:0003700">
    <property type="term" value="F:DNA-binding transcription factor activity"/>
    <property type="evidence" value="ECO:0007669"/>
    <property type="project" value="InterPro"/>
</dbReference>
<dbReference type="SUPFAM" id="SSF46785">
    <property type="entry name" value="Winged helix' DNA-binding domain"/>
    <property type="match status" value="1"/>
</dbReference>
<dbReference type="EMBL" id="JACDUS010000003">
    <property type="protein sequence ID" value="MBA2880904.1"/>
    <property type="molecule type" value="Genomic_DNA"/>
</dbReference>
<keyword evidence="6" id="KW-1185">Reference proteome</keyword>
<evidence type="ECO:0000256" key="2">
    <source>
        <dbReference type="ARBA" id="ARBA00023125"/>
    </source>
</evidence>
<dbReference type="AlphaFoldDB" id="A0A7W0C825"/>
<dbReference type="NCBIfam" id="NF033788">
    <property type="entry name" value="HTH_metalloreg"/>
    <property type="match status" value="1"/>
</dbReference>
<dbReference type="PROSITE" id="PS50987">
    <property type="entry name" value="HTH_ARSR_2"/>
    <property type="match status" value="1"/>
</dbReference>
<comment type="caution">
    <text evidence="5">The sequence shown here is derived from an EMBL/GenBank/DDBJ whole genome shotgun (WGS) entry which is preliminary data.</text>
</comment>
<dbReference type="InterPro" id="IPR001845">
    <property type="entry name" value="HTH_ArsR_DNA-bd_dom"/>
</dbReference>
<evidence type="ECO:0000259" key="4">
    <source>
        <dbReference type="PROSITE" id="PS50987"/>
    </source>
</evidence>
<evidence type="ECO:0000256" key="3">
    <source>
        <dbReference type="ARBA" id="ARBA00023163"/>
    </source>
</evidence>
<keyword evidence="2" id="KW-0238">DNA-binding</keyword>
<gene>
    <name evidence="5" type="ORF">HNR65_001230</name>
</gene>
<evidence type="ECO:0000313" key="5">
    <source>
        <dbReference type="EMBL" id="MBA2880904.1"/>
    </source>
</evidence>
<dbReference type="PRINTS" id="PR00778">
    <property type="entry name" value="HTHARSR"/>
</dbReference>
<dbReference type="SMART" id="SM00418">
    <property type="entry name" value="HTH_ARSR"/>
    <property type="match status" value="1"/>
</dbReference>
<keyword evidence="3" id="KW-0804">Transcription</keyword>
<accession>A0A7W0C825</accession>
<dbReference type="InterPro" id="IPR036390">
    <property type="entry name" value="WH_DNA-bd_sf"/>
</dbReference>
<dbReference type="GO" id="GO:0003677">
    <property type="term" value="F:DNA binding"/>
    <property type="evidence" value="ECO:0007669"/>
    <property type="project" value="UniProtKB-KW"/>
</dbReference>
<name>A0A7W0C825_9BACT</name>
<dbReference type="Proteomes" id="UP000525298">
    <property type="component" value="Unassembled WGS sequence"/>
</dbReference>
<keyword evidence="1" id="KW-0805">Transcription regulation</keyword>
<reference evidence="5 6" key="1">
    <citation type="submission" date="2020-07" db="EMBL/GenBank/DDBJ databases">
        <title>Genomic Encyclopedia of Type Strains, Phase IV (KMG-IV): sequencing the most valuable type-strain genomes for metagenomic binning, comparative biology and taxonomic classification.</title>
        <authorList>
            <person name="Goeker M."/>
        </authorList>
    </citation>
    <scope>NUCLEOTIDE SEQUENCE [LARGE SCALE GENOMIC DNA]</scope>
    <source>
        <strain evidence="5 6">DSM 17721</strain>
    </source>
</reference>
<dbReference type="CDD" id="cd00090">
    <property type="entry name" value="HTH_ARSR"/>
    <property type="match status" value="1"/>
</dbReference>